<organism evidence="2 3">
    <name type="scientific">Palleronia aestuarii</name>
    <dbReference type="NCBI Taxonomy" id="568105"/>
    <lineage>
        <taxon>Bacteria</taxon>
        <taxon>Pseudomonadati</taxon>
        <taxon>Pseudomonadota</taxon>
        <taxon>Alphaproteobacteria</taxon>
        <taxon>Rhodobacterales</taxon>
        <taxon>Roseobacteraceae</taxon>
        <taxon>Palleronia</taxon>
    </lineage>
</organism>
<sequence length="63" mass="6613">MGKGTKRPSTLEFTEQAVVRLSAPDATQAGVVEELDVTPTQLKTRRLGQEAAGSAEGAELSDL</sequence>
<feature type="region of interest" description="Disordered" evidence="1">
    <location>
        <begin position="43"/>
        <end position="63"/>
    </location>
</feature>
<feature type="compositionally biased region" description="Low complexity" evidence="1">
    <location>
        <begin position="49"/>
        <end position="63"/>
    </location>
</feature>
<comment type="caution">
    <text evidence="2">The sequence shown here is derived from an EMBL/GenBank/DDBJ whole genome shotgun (WGS) entry which is preliminary data.</text>
</comment>
<keyword evidence="3" id="KW-1185">Reference proteome</keyword>
<evidence type="ECO:0000313" key="2">
    <source>
        <dbReference type="EMBL" id="PZX11707.1"/>
    </source>
</evidence>
<name>A0A2W7MZV9_9RHOB</name>
<dbReference type="EMBL" id="QKZL01000030">
    <property type="protein sequence ID" value="PZX11707.1"/>
    <property type="molecule type" value="Genomic_DNA"/>
</dbReference>
<evidence type="ECO:0000313" key="3">
    <source>
        <dbReference type="Proteomes" id="UP000248916"/>
    </source>
</evidence>
<evidence type="ECO:0000256" key="1">
    <source>
        <dbReference type="SAM" id="MobiDB-lite"/>
    </source>
</evidence>
<dbReference type="Proteomes" id="UP000248916">
    <property type="component" value="Unassembled WGS sequence"/>
</dbReference>
<reference evidence="2 3" key="1">
    <citation type="submission" date="2018-06" db="EMBL/GenBank/DDBJ databases">
        <title>Genomic Encyclopedia of Archaeal and Bacterial Type Strains, Phase II (KMG-II): from individual species to whole genera.</title>
        <authorList>
            <person name="Goeker M."/>
        </authorList>
    </citation>
    <scope>NUCLEOTIDE SEQUENCE [LARGE SCALE GENOMIC DNA]</scope>
    <source>
        <strain evidence="2 3">DSM 22009</strain>
    </source>
</reference>
<evidence type="ECO:0008006" key="4">
    <source>
        <dbReference type="Google" id="ProtNLM"/>
    </source>
</evidence>
<protein>
    <recommendedName>
        <fullName evidence="4">Transposase</fullName>
    </recommendedName>
</protein>
<dbReference type="AlphaFoldDB" id="A0A2W7MZV9"/>
<gene>
    <name evidence="2" type="ORF">LX81_03885</name>
</gene>
<proteinExistence type="predicted"/>
<accession>A0A2W7MZV9</accession>